<keyword evidence="1" id="KW-0472">Membrane</keyword>
<dbReference type="Pfam" id="PF13398">
    <property type="entry name" value="Peptidase_M50B"/>
    <property type="match status" value="1"/>
</dbReference>
<protein>
    <submittedName>
        <fullName evidence="2">Phosphoglycerol transferase MdoB-like AlkP superfamily enzyme</fullName>
    </submittedName>
</protein>
<comment type="caution">
    <text evidence="2">The sequence shown here is derived from an EMBL/GenBank/DDBJ whole genome shotgun (WGS) entry which is preliminary data.</text>
</comment>
<dbReference type="RefSeq" id="WP_209995445.1">
    <property type="nucleotide sequence ID" value="NZ_BAAAJY010000006.1"/>
</dbReference>
<proteinExistence type="predicted"/>
<keyword evidence="1" id="KW-1133">Transmembrane helix</keyword>
<name>A0ABS4X922_9MICC</name>
<keyword evidence="3" id="KW-1185">Reference proteome</keyword>
<evidence type="ECO:0000256" key="1">
    <source>
        <dbReference type="SAM" id="Phobius"/>
    </source>
</evidence>
<feature type="transmembrane region" description="Helical" evidence="1">
    <location>
        <begin position="167"/>
        <end position="187"/>
    </location>
</feature>
<feature type="transmembrane region" description="Helical" evidence="1">
    <location>
        <begin position="20"/>
        <end position="40"/>
    </location>
</feature>
<accession>A0ABS4X922</accession>
<evidence type="ECO:0000313" key="2">
    <source>
        <dbReference type="EMBL" id="MBP2384743.1"/>
    </source>
</evidence>
<organism evidence="2 3">
    <name type="scientific">Paeniglutamicibacter kerguelensis</name>
    <dbReference type="NCBI Taxonomy" id="254788"/>
    <lineage>
        <taxon>Bacteria</taxon>
        <taxon>Bacillati</taxon>
        <taxon>Actinomycetota</taxon>
        <taxon>Actinomycetes</taxon>
        <taxon>Micrococcales</taxon>
        <taxon>Micrococcaceae</taxon>
        <taxon>Paeniglutamicibacter</taxon>
    </lineage>
</organism>
<reference evidence="2 3" key="1">
    <citation type="submission" date="2021-03" db="EMBL/GenBank/DDBJ databases">
        <title>Sequencing the genomes of 1000 actinobacteria strains.</title>
        <authorList>
            <person name="Klenk H.-P."/>
        </authorList>
    </citation>
    <scope>NUCLEOTIDE SEQUENCE [LARGE SCALE GENOMIC DNA]</scope>
    <source>
        <strain evidence="2 3">DSM 15797</strain>
    </source>
</reference>
<dbReference type="EMBL" id="JAGIOF010000001">
    <property type="protein sequence ID" value="MBP2384743.1"/>
    <property type="molecule type" value="Genomic_DNA"/>
</dbReference>
<keyword evidence="1" id="KW-0812">Transmembrane</keyword>
<evidence type="ECO:0000313" key="3">
    <source>
        <dbReference type="Proteomes" id="UP001296993"/>
    </source>
</evidence>
<dbReference type="Proteomes" id="UP001296993">
    <property type="component" value="Unassembled WGS sequence"/>
</dbReference>
<gene>
    <name evidence="2" type="ORF">JOF47_000254</name>
</gene>
<feature type="transmembrane region" description="Helical" evidence="1">
    <location>
        <begin position="216"/>
        <end position="242"/>
    </location>
</feature>
<sequence length="244" mass="26485">MQILDTWWQAVLQGFVRTEPLSFTLFPILAIIAICILLTVPRATWRYFGLYVTFVHELGHAFAALMTGRFVHGLKIGLDHSGELVSSGKPGFSAAWSGFWGYPVPALVGTVLIGSTYYGYGSAALSVGALILLVSLIFLRNWVGILVALASAAIAQLLVVFTPKYAIAWVVLSLGLMLLIGGVRDLFKILGVHVSRRELLASSDAYLLATRSWLPAWVWLLGFIVAVSACVVVSTMMLALMLRG</sequence>
<dbReference type="InterPro" id="IPR049500">
    <property type="entry name" value="Peptidase_M50B-like"/>
</dbReference>